<gene>
    <name evidence="5" type="primary">ptr2</name>
    <name evidence="5" type="ORF">NEPELPOK_00009</name>
</gene>
<accession>A0A7G9YPX4</accession>
<dbReference type="Pfam" id="PF01037">
    <property type="entry name" value="AsnC_trans_reg"/>
    <property type="match status" value="1"/>
</dbReference>
<dbReference type="InterPro" id="IPR036390">
    <property type="entry name" value="WH_DNA-bd_sf"/>
</dbReference>
<dbReference type="PROSITE" id="PS50956">
    <property type="entry name" value="HTH_ASNC_2"/>
    <property type="match status" value="1"/>
</dbReference>
<keyword evidence="3" id="KW-0804">Transcription</keyword>
<evidence type="ECO:0000256" key="1">
    <source>
        <dbReference type="ARBA" id="ARBA00023015"/>
    </source>
</evidence>
<dbReference type="AlphaFoldDB" id="A0A7G9YPX4"/>
<evidence type="ECO:0000256" key="2">
    <source>
        <dbReference type="ARBA" id="ARBA00023125"/>
    </source>
</evidence>
<dbReference type="Gene3D" id="3.30.70.920">
    <property type="match status" value="1"/>
</dbReference>
<name>A0A7G9YPX4_9EURY</name>
<dbReference type="InterPro" id="IPR036388">
    <property type="entry name" value="WH-like_DNA-bd_sf"/>
</dbReference>
<dbReference type="InterPro" id="IPR011991">
    <property type="entry name" value="ArsR-like_HTH"/>
</dbReference>
<sequence length="149" mass="16580">MIDERDMLIIDILRENARTPHTEIAARLGVGESTIRNRVRALEEEGVIMQYTVVTDPAKLGYNSVALVGIDVEPTHLLDVALRLSEFSEVKFVATSAGDHMIMTEVWLTDGGALRTFIAEKIRKLDGVQSVSPTVIMDNWKVRSGYLLP</sequence>
<dbReference type="SMART" id="SM00344">
    <property type="entry name" value="HTH_ASNC"/>
    <property type="match status" value="1"/>
</dbReference>
<protein>
    <submittedName>
        <fullName evidence="5">HTH-type transcriptional regulator Ptr2</fullName>
    </submittedName>
</protein>
<evidence type="ECO:0000256" key="3">
    <source>
        <dbReference type="ARBA" id="ARBA00023163"/>
    </source>
</evidence>
<dbReference type="InterPro" id="IPR000485">
    <property type="entry name" value="AsnC-type_HTH_dom"/>
</dbReference>
<dbReference type="SUPFAM" id="SSF54909">
    <property type="entry name" value="Dimeric alpha+beta barrel"/>
    <property type="match status" value="1"/>
</dbReference>
<dbReference type="Gene3D" id="1.10.10.10">
    <property type="entry name" value="Winged helix-like DNA-binding domain superfamily/Winged helix DNA-binding domain"/>
    <property type="match status" value="1"/>
</dbReference>
<dbReference type="PANTHER" id="PTHR30154">
    <property type="entry name" value="LEUCINE-RESPONSIVE REGULATORY PROTEIN"/>
    <property type="match status" value="1"/>
</dbReference>
<organism evidence="5">
    <name type="scientific">Candidatus Methanogaster sp. ANME-2c ERB4</name>
    <dbReference type="NCBI Taxonomy" id="2759911"/>
    <lineage>
        <taxon>Archaea</taxon>
        <taxon>Methanobacteriati</taxon>
        <taxon>Methanobacteriota</taxon>
        <taxon>Stenosarchaea group</taxon>
        <taxon>Methanomicrobia</taxon>
        <taxon>Methanosarcinales</taxon>
        <taxon>ANME-2 cluster</taxon>
        <taxon>Candidatus Methanogasteraceae</taxon>
        <taxon>Candidatus Methanogaster</taxon>
    </lineage>
</organism>
<keyword evidence="1" id="KW-0805">Transcription regulation</keyword>
<feature type="domain" description="HTH asnC-type" evidence="4">
    <location>
        <begin position="2"/>
        <end position="63"/>
    </location>
</feature>
<evidence type="ECO:0000313" key="5">
    <source>
        <dbReference type="EMBL" id="QNO50058.1"/>
    </source>
</evidence>
<dbReference type="GO" id="GO:0005829">
    <property type="term" value="C:cytosol"/>
    <property type="evidence" value="ECO:0007669"/>
    <property type="project" value="TreeGrafter"/>
</dbReference>
<dbReference type="InterPro" id="IPR019887">
    <property type="entry name" value="Tscrpt_reg_AsnC/Lrp_C"/>
</dbReference>
<dbReference type="CDD" id="cd00090">
    <property type="entry name" value="HTH_ARSR"/>
    <property type="match status" value="1"/>
</dbReference>
<dbReference type="Pfam" id="PF13412">
    <property type="entry name" value="HTH_24"/>
    <property type="match status" value="1"/>
</dbReference>
<keyword evidence="2" id="KW-0238">DNA-binding</keyword>
<dbReference type="SUPFAM" id="SSF46785">
    <property type="entry name" value="Winged helix' DNA-binding domain"/>
    <property type="match status" value="1"/>
</dbReference>
<reference evidence="5" key="1">
    <citation type="submission" date="2020-06" db="EMBL/GenBank/DDBJ databases">
        <title>Unique genomic features of the anaerobic methanotrophic archaea.</title>
        <authorList>
            <person name="Chadwick G.L."/>
            <person name="Skennerton C.T."/>
            <person name="Laso-Perez R."/>
            <person name="Leu A.O."/>
            <person name="Speth D.R."/>
            <person name="Yu H."/>
            <person name="Morgan-Lang C."/>
            <person name="Hatzenpichler R."/>
            <person name="Goudeau D."/>
            <person name="Malmstrom R."/>
            <person name="Brazelton W.J."/>
            <person name="Woyke T."/>
            <person name="Hallam S.J."/>
            <person name="Tyson G.W."/>
            <person name="Wegener G."/>
            <person name="Boetius A."/>
            <person name="Orphan V."/>
        </authorList>
    </citation>
    <scope>NUCLEOTIDE SEQUENCE</scope>
</reference>
<evidence type="ECO:0000259" key="4">
    <source>
        <dbReference type="PROSITE" id="PS50956"/>
    </source>
</evidence>
<dbReference type="PANTHER" id="PTHR30154:SF34">
    <property type="entry name" value="TRANSCRIPTIONAL REGULATOR AZLB"/>
    <property type="match status" value="1"/>
</dbReference>
<dbReference type="PRINTS" id="PR00033">
    <property type="entry name" value="HTHASNC"/>
</dbReference>
<dbReference type="InterPro" id="IPR011008">
    <property type="entry name" value="Dimeric_a/b-barrel"/>
</dbReference>
<dbReference type="EMBL" id="MT631404">
    <property type="protein sequence ID" value="QNO50058.1"/>
    <property type="molecule type" value="Genomic_DNA"/>
</dbReference>
<dbReference type="InterPro" id="IPR019888">
    <property type="entry name" value="Tscrpt_reg_AsnC-like"/>
</dbReference>
<dbReference type="GO" id="GO:0043565">
    <property type="term" value="F:sequence-specific DNA binding"/>
    <property type="evidence" value="ECO:0007669"/>
    <property type="project" value="InterPro"/>
</dbReference>
<dbReference type="GO" id="GO:0043200">
    <property type="term" value="P:response to amino acid"/>
    <property type="evidence" value="ECO:0007669"/>
    <property type="project" value="TreeGrafter"/>
</dbReference>
<proteinExistence type="predicted"/>